<name>A0ABW7LNC2_9RHOB</name>
<evidence type="ECO:0000256" key="7">
    <source>
        <dbReference type="ARBA" id="ARBA00032722"/>
    </source>
</evidence>
<evidence type="ECO:0000259" key="13">
    <source>
        <dbReference type="PROSITE" id="PS51379"/>
    </source>
</evidence>
<dbReference type="NCBIfam" id="NF006183">
    <property type="entry name" value="PRK08318.1"/>
    <property type="match status" value="1"/>
</dbReference>
<dbReference type="Proteomes" id="UP001609376">
    <property type="component" value="Unassembled WGS sequence"/>
</dbReference>
<dbReference type="Gene3D" id="3.20.20.70">
    <property type="entry name" value="Aldolase class I"/>
    <property type="match status" value="1"/>
</dbReference>
<evidence type="ECO:0000256" key="11">
    <source>
        <dbReference type="ARBA" id="ARBA00049714"/>
    </source>
</evidence>
<evidence type="ECO:0000256" key="5">
    <source>
        <dbReference type="ARBA" id="ARBA00023014"/>
    </source>
</evidence>
<dbReference type="EMBL" id="JBIMPR010000006">
    <property type="protein sequence ID" value="MFH5774497.1"/>
    <property type="molecule type" value="Genomic_DNA"/>
</dbReference>
<dbReference type="CDD" id="cd02940">
    <property type="entry name" value="DHPD_FMN"/>
    <property type="match status" value="1"/>
</dbReference>
<evidence type="ECO:0000256" key="1">
    <source>
        <dbReference type="ARBA" id="ARBA00010804"/>
    </source>
</evidence>
<comment type="catalytic activity">
    <reaction evidence="8">
        <text>5,6-dihydrothymine + NAD(+) = thymine + NADH + H(+)</text>
        <dbReference type="Rhea" id="RHEA:28791"/>
        <dbReference type="ChEBI" id="CHEBI:15378"/>
        <dbReference type="ChEBI" id="CHEBI:17821"/>
        <dbReference type="ChEBI" id="CHEBI:27468"/>
        <dbReference type="ChEBI" id="CHEBI:57540"/>
        <dbReference type="ChEBI" id="CHEBI:57945"/>
        <dbReference type="EC" id="1.3.1.1"/>
    </reaction>
</comment>
<evidence type="ECO:0000313" key="14">
    <source>
        <dbReference type="EMBL" id="MFH5774497.1"/>
    </source>
</evidence>
<dbReference type="GO" id="GO:0004159">
    <property type="term" value="F:dihydropyrimidine dehydrogenase (NAD+) activity"/>
    <property type="evidence" value="ECO:0007669"/>
    <property type="project" value="UniProtKB-EC"/>
</dbReference>
<dbReference type="Pfam" id="PF01180">
    <property type="entry name" value="DHO_dh"/>
    <property type="match status" value="1"/>
</dbReference>
<dbReference type="EC" id="1.3.1.1" evidence="12"/>
<evidence type="ECO:0000256" key="6">
    <source>
        <dbReference type="ARBA" id="ARBA00030119"/>
    </source>
</evidence>
<dbReference type="Gene3D" id="3.30.70.20">
    <property type="match status" value="1"/>
</dbReference>
<evidence type="ECO:0000313" key="15">
    <source>
        <dbReference type="Proteomes" id="UP001609376"/>
    </source>
</evidence>
<evidence type="ECO:0000256" key="10">
    <source>
        <dbReference type="ARBA" id="ARBA00049578"/>
    </source>
</evidence>
<dbReference type="InterPro" id="IPR013785">
    <property type="entry name" value="Aldolase_TIM"/>
</dbReference>
<keyword evidence="2" id="KW-0479">Metal-binding</keyword>
<evidence type="ECO:0000256" key="2">
    <source>
        <dbReference type="ARBA" id="ARBA00022723"/>
    </source>
</evidence>
<dbReference type="PROSITE" id="PS51379">
    <property type="entry name" value="4FE4S_FER_2"/>
    <property type="match status" value="2"/>
</dbReference>
<gene>
    <name evidence="14" type="primary">preA</name>
    <name evidence="14" type="ORF">ACHFJ0_09600</name>
</gene>
<accession>A0ABW7LNC2</accession>
<proteinExistence type="inferred from homology"/>
<protein>
    <recommendedName>
        <fullName evidence="12">dihydrouracil dehydrogenase (NAD(+))</fullName>
        <ecNumber evidence="12">1.3.1.1</ecNumber>
    </recommendedName>
    <alternativeName>
        <fullName evidence="7">Dihydrothymine dehydrogenase</fullName>
    </alternativeName>
    <alternativeName>
        <fullName evidence="6">Dihydrouracil dehydrogenase</fullName>
    </alternativeName>
</protein>
<comment type="caution">
    <text evidence="14">The sequence shown here is derived from an EMBL/GenBank/DDBJ whole genome shotgun (WGS) entry which is preliminary data.</text>
</comment>
<keyword evidence="5" id="KW-0411">Iron-sulfur</keyword>
<keyword evidence="3 14" id="KW-0560">Oxidoreductase</keyword>
<comment type="catalytic activity">
    <reaction evidence="9">
        <text>5,6-dihydrouracil + NAD(+) = uracil + NADH + H(+)</text>
        <dbReference type="Rhea" id="RHEA:20189"/>
        <dbReference type="ChEBI" id="CHEBI:15378"/>
        <dbReference type="ChEBI" id="CHEBI:15901"/>
        <dbReference type="ChEBI" id="CHEBI:17568"/>
        <dbReference type="ChEBI" id="CHEBI:57540"/>
        <dbReference type="ChEBI" id="CHEBI:57945"/>
        <dbReference type="EC" id="1.3.1.1"/>
    </reaction>
</comment>
<reference evidence="14 15" key="1">
    <citation type="submission" date="2024-10" db="EMBL/GenBank/DDBJ databases">
        <title>Paracoccus drimophilus sp. nov., a novel bacterium from corn roots in Hunan.</title>
        <authorList>
            <person name="Li X."/>
        </authorList>
    </citation>
    <scope>NUCLEOTIDE SEQUENCE [LARGE SCALE GENOMIC DNA]</scope>
    <source>
        <strain evidence="14 15">NGMCC 1.201697</strain>
    </source>
</reference>
<dbReference type="InterPro" id="IPR017900">
    <property type="entry name" value="4Fe4S_Fe_S_CS"/>
</dbReference>
<feature type="domain" description="4Fe-4S ferredoxin-type" evidence="13">
    <location>
        <begin position="370"/>
        <end position="400"/>
    </location>
</feature>
<evidence type="ECO:0000256" key="8">
    <source>
        <dbReference type="ARBA" id="ARBA00047685"/>
    </source>
</evidence>
<comment type="subunit">
    <text evidence="11">Heterotetramer of 2 PreA and 2 PreT subunits.</text>
</comment>
<dbReference type="InterPro" id="IPR005720">
    <property type="entry name" value="Dihydroorotate_DH_cat"/>
</dbReference>
<keyword evidence="15" id="KW-1185">Reference proteome</keyword>
<dbReference type="Pfam" id="PF14697">
    <property type="entry name" value="Fer4_21"/>
    <property type="match status" value="1"/>
</dbReference>
<dbReference type="SUPFAM" id="SSF51395">
    <property type="entry name" value="FMN-linked oxidoreductases"/>
    <property type="match status" value="1"/>
</dbReference>
<evidence type="ECO:0000256" key="12">
    <source>
        <dbReference type="ARBA" id="ARBA00049728"/>
    </source>
</evidence>
<comment type="function">
    <text evidence="10">Involved in pyrimidine base degradation. Catalyzes physiologically the reduction of uracil to 5,6-dihydrouracil (DHU) by using NADH as a specific cosubstrate. It also catalyzes the reverse reaction and the reduction of thymine to 5,6-dihydrothymine (DHT).</text>
</comment>
<sequence length="432" mass="46829">MSSLSTEFVGIKSPNPFWLASAPPTDKEINVRRAFQAGWGGVVWKTLGSEGPPVVNVNGPRYGVVYGADRRVLGINNIELITDRPLEVNLREIKSVKRDYPDRALVISLMVPCDEESWKAILKQVEDTGADGVELNFGCPHGMAERGMGSAVGQVPEYIEMVTRWVKQHSRMPCIVKLTPNISDIRKPAEAAMRGGADAVSLINTVNSITSVDLDLFAPQPTIDGKGSHGGYCGPAVKPIALNMVAEIARNQATRGLPISGIGGITTWRDAAEFMALGAGTVQVCTAAMTYGFKVVQEMISGLKEYLEDKQISMSDLIGRAVPNVTDWQYLNLNYTTKAVIDQQACIGCGRCYAACEDTSHQAIAMGPGRIFTVKDDECVACNLCVDICPVENCITMRELAVGEMDPRTGRTVQPYANWTTHQNNPMAQAAE</sequence>
<feature type="domain" description="4Fe-4S ferredoxin-type" evidence="13">
    <location>
        <begin position="337"/>
        <end position="369"/>
    </location>
</feature>
<dbReference type="SUPFAM" id="SSF54862">
    <property type="entry name" value="4Fe-4S ferredoxins"/>
    <property type="match status" value="1"/>
</dbReference>
<dbReference type="RefSeq" id="WP_395133527.1">
    <property type="nucleotide sequence ID" value="NZ_JBIMPR010000006.1"/>
</dbReference>
<dbReference type="PROSITE" id="PS00198">
    <property type="entry name" value="4FE4S_FER_1"/>
    <property type="match status" value="1"/>
</dbReference>
<keyword evidence="4" id="KW-0408">Iron</keyword>
<dbReference type="PANTHER" id="PTHR43073:SF2">
    <property type="entry name" value="DIHYDROPYRIMIDINE DEHYDROGENASE [NADP(+)]"/>
    <property type="match status" value="1"/>
</dbReference>
<dbReference type="PANTHER" id="PTHR43073">
    <property type="entry name" value="DIHYDROPYRIMIDINE DEHYDROGENASE [NADP(+)]"/>
    <property type="match status" value="1"/>
</dbReference>
<comment type="similarity">
    <text evidence="1">Belongs to the dihydropyrimidine dehydrogenase family.</text>
</comment>
<dbReference type="InterPro" id="IPR017896">
    <property type="entry name" value="4Fe4S_Fe-S-bd"/>
</dbReference>
<organism evidence="14 15">
    <name type="scientific">Paracoccus broussonetiae subsp. drimophilus</name>
    <dbReference type="NCBI Taxonomy" id="3373869"/>
    <lineage>
        <taxon>Bacteria</taxon>
        <taxon>Pseudomonadati</taxon>
        <taxon>Pseudomonadota</taxon>
        <taxon>Alphaproteobacteria</taxon>
        <taxon>Rhodobacterales</taxon>
        <taxon>Paracoccaceae</taxon>
        <taxon>Paracoccus</taxon>
        <taxon>Paracoccus broussonetiae</taxon>
    </lineage>
</organism>
<evidence type="ECO:0000256" key="9">
    <source>
        <dbReference type="ARBA" id="ARBA00048792"/>
    </source>
</evidence>
<evidence type="ECO:0000256" key="4">
    <source>
        <dbReference type="ARBA" id="ARBA00023004"/>
    </source>
</evidence>
<evidence type="ECO:0000256" key="3">
    <source>
        <dbReference type="ARBA" id="ARBA00023002"/>
    </source>
</evidence>